<sequence>MNAPRESINITGAGMDTLRTRPRRRWRPWALAAGTCAVLAALGWGLAPRGLRVPAEDARIATVQRGVFTDDVVVRANAEALNQVLLDAVESGRVEEVYVRDGAQVRTGDLLFRLSNPQRRMELLQRESEQAQQLSNLANLQVTFQVARNGHTDRIADLRFDVAQAEKLYNRNRELAGKGFISAVALDESADRLAQARHKLETEQHGGDREFAVREQAMNTMVGATRRLESGMQLAHATLDGLAMRAPAAGRLSDFTLQVGEAVRADQRVGRIDDASFKLMAQIDEYYLNRVAPGARGVATLDGQEYPVQVSRVYRQVKERRFSAELLFAQQPRSLQPGMSVDVRLTLGEAKPALVLPNGPYLNDSGGAWVYAVSADGADATRRPVRTGRRNAGQVEVLDGLVPGERVIISGYAQYGQAERLRLQH</sequence>
<keyword evidence="1" id="KW-0472">Membrane</keyword>
<dbReference type="EMBL" id="BMWW01000006">
    <property type="protein sequence ID" value="GGY98793.1"/>
    <property type="molecule type" value="Genomic_DNA"/>
</dbReference>
<reference evidence="3" key="1">
    <citation type="journal article" date="2014" name="Int. J. Syst. Evol. Microbiol.">
        <title>Complete genome sequence of Corynebacterium casei LMG S-19264T (=DSM 44701T), isolated from a smear-ripened cheese.</title>
        <authorList>
            <consortium name="US DOE Joint Genome Institute (JGI-PGF)"/>
            <person name="Walter F."/>
            <person name="Albersmeier A."/>
            <person name="Kalinowski J."/>
            <person name="Ruckert C."/>
        </authorList>
    </citation>
    <scope>NUCLEOTIDE SEQUENCE</scope>
    <source>
        <strain evidence="3">KCTC 12344</strain>
    </source>
</reference>
<dbReference type="Pfam" id="PF25967">
    <property type="entry name" value="RND-MFP_C"/>
    <property type="match status" value="1"/>
</dbReference>
<organism evidence="3 4">
    <name type="scientific">Pseudoduganella plicata</name>
    <dbReference type="NCBI Taxonomy" id="321984"/>
    <lineage>
        <taxon>Bacteria</taxon>
        <taxon>Pseudomonadati</taxon>
        <taxon>Pseudomonadota</taxon>
        <taxon>Betaproteobacteria</taxon>
        <taxon>Burkholderiales</taxon>
        <taxon>Oxalobacteraceae</taxon>
        <taxon>Telluria group</taxon>
        <taxon>Pseudoduganella</taxon>
    </lineage>
</organism>
<dbReference type="SUPFAM" id="SSF111369">
    <property type="entry name" value="HlyD-like secretion proteins"/>
    <property type="match status" value="1"/>
</dbReference>
<feature type="transmembrane region" description="Helical" evidence="1">
    <location>
        <begin position="29"/>
        <end position="47"/>
    </location>
</feature>
<dbReference type="RefSeq" id="WP_229465964.1">
    <property type="nucleotide sequence ID" value="NZ_BMWW01000006.1"/>
</dbReference>
<dbReference type="Gene3D" id="2.40.30.170">
    <property type="match status" value="1"/>
</dbReference>
<evidence type="ECO:0000313" key="4">
    <source>
        <dbReference type="Proteomes" id="UP000619512"/>
    </source>
</evidence>
<dbReference type="Gene3D" id="2.40.50.100">
    <property type="match status" value="1"/>
</dbReference>
<keyword evidence="1" id="KW-0812">Transmembrane</keyword>
<evidence type="ECO:0000313" key="3">
    <source>
        <dbReference type="EMBL" id="GGY98793.1"/>
    </source>
</evidence>
<protein>
    <submittedName>
        <fullName evidence="3">ABC transporter permease</fullName>
    </submittedName>
</protein>
<dbReference type="PANTHER" id="PTHR30469:SF15">
    <property type="entry name" value="HLYD FAMILY OF SECRETION PROTEINS"/>
    <property type="match status" value="1"/>
</dbReference>
<keyword evidence="1" id="KW-1133">Transmembrane helix</keyword>
<dbReference type="InterPro" id="IPR058627">
    <property type="entry name" value="MdtA-like_C"/>
</dbReference>
<gene>
    <name evidence="3" type="ORF">GCM10007388_35480</name>
</gene>
<name>A0AA87Y9V1_9BURK</name>
<feature type="domain" description="Multidrug resistance protein MdtA-like C-terminal permuted SH3" evidence="2">
    <location>
        <begin position="363"/>
        <end position="412"/>
    </location>
</feature>
<dbReference type="PANTHER" id="PTHR30469">
    <property type="entry name" value="MULTIDRUG RESISTANCE PROTEIN MDTA"/>
    <property type="match status" value="1"/>
</dbReference>
<dbReference type="Gene3D" id="1.10.287.470">
    <property type="entry name" value="Helix hairpin bin"/>
    <property type="match status" value="1"/>
</dbReference>
<evidence type="ECO:0000259" key="2">
    <source>
        <dbReference type="Pfam" id="PF25967"/>
    </source>
</evidence>
<comment type="caution">
    <text evidence="3">The sequence shown here is derived from an EMBL/GenBank/DDBJ whole genome shotgun (WGS) entry which is preliminary data.</text>
</comment>
<reference evidence="3" key="2">
    <citation type="submission" date="2022-12" db="EMBL/GenBank/DDBJ databases">
        <authorList>
            <person name="Sun Q."/>
            <person name="Kim S."/>
        </authorList>
    </citation>
    <scope>NUCLEOTIDE SEQUENCE</scope>
    <source>
        <strain evidence="3">KCTC 12344</strain>
    </source>
</reference>
<accession>A0AA87Y9V1</accession>
<dbReference type="GO" id="GO:1990281">
    <property type="term" value="C:efflux pump complex"/>
    <property type="evidence" value="ECO:0007669"/>
    <property type="project" value="TreeGrafter"/>
</dbReference>
<dbReference type="AlphaFoldDB" id="A0AA87Y9V1"/>
<dbReference type="Gene3D" id="2.40.420.20">
    <property type="match status" value="1"/>
</dbReference>
<evidence type="ECO:0000256" key="1">
    <source>
        <dbReference type="SAM" id="Phobius"/>
    </source>
</evidence>
<dbReference type="GO" id="GO:0015562">
    <property type="term" value="F:efflux transmembrane transporter activity"/>
    <property type="evidence" value="ECO:0007669"/>
    <property type="project" value="TreeGrafter"/>
</dbReference>
<proteinExistence type="predicted"/>
<dbReference type="Proteomes" id="UP000619512">
    <property type="component" value="Unassembled WGS sequence"/>
</dbReference>